<dbReference type="Gene3D" id="1.20.1540.10">
    <property type="entry name" value="Rhomboid-like"/>
    <property type="match status" value="1"/>
</dbReference>
<keyword evidence="4" id="KW-0378">Hydrolase</keyword>
<comment type="subcellular location">
    <subcellularLocation>
        <location evidence="1">Membrane</location>
        <topology evidence="1">Multi-pass membrane protein</topology>
    </subcellularLocation>
</comment>
<feature type="transmembrane region" description="Helical" evidence="7">
    <location>
        <begin position="208"/>
        <end position="228"/>
    </location>
</feature>
<keyword evidence="6 7" id="KW-0472">Membrane</keyword>
<feature type="transmembrane region" description="Helical" evidence="7">
    <location>
        <begin position="122"/>
        <end position="142"/>
    </location>
</feature>
<feature type="transmembrane region" description="Helical" evidence="7">
    <location>
        <begin position="97"/>
        <end position="116"/>
    </location>
</feature>
<keyword evidence="5 7" id="KW-1133">Transmembrane helix</keyword>
<evidence type="ECO:0000256" key="3">
    <source>
        <dbReference type="ARBA" id="ARBA00022692"/>
    </source>
</evidence>
<organism evidence="9 10">
    <name type="scientific">Streptococcus criceti HS-6</name>
    <dbReference type="NCBI Taxonomy" id="873449"/>
    <lineage>
        <taxon>Bacteria</taxon>
        <taxon>Bacillati</taxon>
        <taxon>Bacillota</taxon>
        <taxon>Bacilli</taxon>
        <taxon>Lactobacillales</taxon>
        <taxon>Streptococcaceae</taxon>
        <taxon>Streptococcus</taxon>
    </lineage>
</organism>
<feature type="transmembrane region" description="Helical" evidence="7">
    <location>
        <begin position="178"/>
        <end position="196"/>
    </location>
</feature>
<dbReference type="Pfam" id="PF01694">
    <property type="entry name" value="Rhomboid"/>
    <property type="match status" value="1"/>
</dbReference>
<protein>
    <submittedName>
        <fullName evidence="9">Rhomboid family protein</fullName>
    </submittedName>
</protein>
<evidence type="ECO:0000256" key="2">
    <source>
        <dbReference type="ARBA" id="ARBA00009045"/>
    </source>
</evidence>
<feature type="transmembrane region" description="Helical" evidence="7">
    <location>
        <begin position="65"/>
        <end position="85"/>
    </location>
</feature>
<feature type="domain" description="Peptidase S54 rhomboid" evidence="8">
    <location>
        <begin position="56"/>
        <end position="195"/>
    </location>
</feature>
<gene>
    <name evidence="9" type="ORF">STRCR_0295</name>
</gene>
<evidence type="ECO:0000256" key="7">
    <source>
        <dbReference type="SAM" id="Phobius"/>
    </source>
</evidence>
<dbReference type="PANTHER" id="PTHR43731:SF14">
    <property type="entry name" value="PRESENILIN-ASSOCIATED RHOMBOID-LIKE PROTEIN, MITOCHONDRIAL"/>
    <property type="match status" value="1"/>
</dbReference>
<comment type="caution">
    <text evidence="9">The sequence shown here is derived from an EMBL/GenBank/DDBJ whole genome shotgun (WGS) entry which is preliminary data.</text>
</comment>
<dbReference type="InterPro" id="IPR050925">
    <property type="entry name" value="Rhomboid_protease_S54"/>
</dbReference>
<evidence type="ECO:0000256" key="6">
    <source>
        <dbReference type="ARBA" id="ARBA00023136"/>
    </source>
</evidence>
<dbReference type="GO" id="GO:0004252">
    <property type="term" value="F:serine-type endopeptidase activity"/>
    <property type="evidence" value="ECO:0007669"/>
    <property type="project" value="InterPro"/>
</dbReference>
<evidence type="ECO:0000313" key="10">
    <source>
        <dbReference type="Proteomes" id="UP000004322"/>
    </source>
</evidence>
<dbReference type="InterPro" id="IPR035952">
    <property type="entry name" value="Rhomboid-like_sf"/>
</dbReference>
<dbReference type="AlphaFoldDB" id="G5JP61"/>
<dbReference type="eggNOG" id="COG0705">
    <property type="taxonomic scope" value="Bacteria"/>
</dbReference>
<dbReference type="InterPro" id="IPR022764">
    <property type="entry name" value="Peptidase_S54_rhomboid_dom"/>
</dbReference>
<evidence type="ECO:0000256" key="4">
    <source>
        <dbReference type="ARBA" id="ARBA00022801"/>
    </source>
</evidence>
<dbReference type="GO" id="GO:0016020">
    <property type="term" value="C:membrane"/>
    <property type="evidence" value="ECO:0007669"/>
    <property type="project" value="UniProtKB-SubCell"/>
</dbReference>
<evidence type="ECO:0000259" key="8">
    <source>
        <dbReference type="Pfam" id="PF01694"/>
    </source>
</evidence>
<dbReference type="PANTHER" id="PTHR43731">
    <property type="entry name" value="RHOMBOID PROTEASE"/>
    <property type="match status" value="1"/>
</dbReference>
<comment type="similarity">
    <text evidence="2">Belongs to the peptidase S54 family.</text>
</comment>
<keyword evidence="10" id="KW-1185">Reference proteome</keyword>
<dbReference type="SUPFAM" id="SSF144091">
    <property type="entry name" value="Rhomboid-like"/>
    <property type="match status" value="1"/>
</dbReference>
<proteinExistence type="inferred from homology"/>
<keyword evidence="3 7" id="KW-0812">Transmembrane</keyword>
<dbReference type="STRING" id="873449.STRCR_0295"/>
<evidence type="ECO:0000256" key="5">
    <source>
        <dbReference type="ARBA" id="ARBA00022989"/>
    </source>
</evidence>
<reference evidence="9" key="1">
    <citation type="submission" date="2011-07" db="EMBL/GenBank/DDBJ databases">
        <authorList>
            <person name="Stanhope M.J."/>
            <person name="Durkin A.S."/>
            <person name="Hostetler J."/>
            <person name="Kim M."/>
            <person name="Radune D."/>
            <person name="Singh I."/>
            <person name="Town C.D."/>
        </authorList>
    </citation>
    <scope>NUCLEOTIDE SEQUENCE [LARGE SCALE GENOMIC DNA]</scope>
    <source>
        <strain evidence="9">HS-6</strain>
    </source>
</reference>
<name>G5JP61_STRCG</name>
<accession>G5JP61</accession>
<feature type="transmembrane region" description="Helical" evidence="7">
    <location>
        <begin position="12"/>
        <end position="32"/>
    </location>
</feature>
<sequence length="229" mass="24984">MMVKDFKKYPVTYALLAFTLLVFLALQVIYFGESTTGPAIYHFGGMFGRAVQYDHKQIWRLLSPIFVHIGWEHLIFNGVTLYFVGRIAEELWGSGKFFLLYLLAGLMGNAATLFFTPTVVSAGASTALFGLFAAIVIVGYIGNSSILKQVGNQFLVLIALNLAFNLMDLMSGHPSISLVGHLGGLLGGGLVALFLPMKRYRSGIPTSLKITALIAYLVFFIGMVLLSIS</sequence>
<evidence type="ECO:0000256" key="1">
    <source>
        <dbReference type="ARBA" id="ARBA00004141"/>
    </source>
</evidence>
<dbReference type="Proteomes" id="UP000004322">
    <property type="component" value="Unassembled WGS sequence"/>
</dbReference>
<evidence type="ECO:0000313" key="9">
    <source>
        <dbReference type="EMBL" id="EHI74738.1"/>
    </source>
</evidence>
<feature type="transmembrane region" description="Helical" evidence="7">
    <location>
        <begin position="154"/>
        <end position="172"/>
    </location>
</feature>
<dbReference type="EMBL" id="AEUV02000002">
    <property type="protein sequence ID" value="EHI74738.1"/>
    <property type="molecule type" value="Genomic_DNA"/>
</dbReference>